<dbReference type="InterPro" id="IPR052949">
    <property type="entry name" value="PA_immunity-related"/>
</dbReference>
<reference evidence="1 2" key="1">
    <citation type="submission" date="2018-07" db="EMBL/GenBank/DDBJ databases">
        <title>Dyadobacter roseus sp. nov., isolated from rose rhizosphere soil.</title>
        <authorList>
            <person name="Chen L."/>
        </authorList>
    </citation>
    <scope>NUCLEOTIDE SEQUENCE [LARGE SCALE GENOMIC DNA]</scope>
    <source>
        <strain evidence="1 2">RS19</strain>
    </source>
</reference>
<dbReference type="OrthoDB" id="67652at2"/>
<protein>
    <submittedName>
        <fullName evidence="1">Pentapeptide repeat-containing protein</fullName>
    </submittedName>
</protein>
<organism evidence="1 2">
    <name type="scientific">Dyadobacter luteus</name>
    <dbReference type="NCBI Taxonomy" id="2259619"/>
    <lineage>
        <taxon>Bacteria</taxon>
        <taxon>Pseudomonadati</taxon>
        <taxon>Bacteroidota</taxon>
        <taxon>Cytophagia</taxon>
        <taxon>Cytophagales</taxon>
        <taxon>Spirosomataceae</taxon>
        <taxon>Dyadobacter</taxon>
    </lineage>
</organism>
<dbReference type="Proteomes" id="UP000256373">
    <property type="component" value="Unassembled WGS sequence"/>
</dbReference>
<dbReference type="EMBL" id="QNUL01000032">
    <property type="protein sequence ID" value="REA56974.1"/>
    <property type="molecule type" value="Genomic_DNA"/>
</dbReference>
<dbReference type="RefSeq" id="WP_115833751.1">
    <property type="nucleotide sequence ID" value="NZ_QNUL01000032.1"/>
</dbReference>
<name>A0A3D8Y437_9BACT</name>
<gene>
    <name evidence="1" type="ORF">DSL64_25310</name>
</gene>
<evidence type="ECO:0000313" key="1">
    <source>
        <dbReference type="EMBL" id="REA56974.1"/>
    </source>
</evidence>
<comment type="caution">
    <text evidence="1">The sequence shown here is derived from an EMBL/GenBank/DDBJ whole genome shotgun (WGS) entry which is preliminary data.</text>
</comment>
<accession>A0A3D8Y437</accession>
<dbReference type="SUPFAM" id="SSF141571">
    <property type="entry name" value="Pentapeptide repeat-like"/>
    <property type="match status" value="1"/>
</dbReference>
<dbReference type="InterPro" id="IPR001646">
    <property type="entry name" value="5peptide_repeat"/>
</dbReference>
<dbReference type="PANTHER" id="PTHR42999:SF1">
    <property type="entry name" value="PENTAPEPTIDE REPEAT-CONTAINING PROTEIN"/>
    <property type="match status" value="1"/>
</dbReference>
<sequence length="187" mass="21103">MSFSEDKPYFHNIDFSTEPLPSDDFEQANFVNCSFAELMGITLTDCIFTDCNLSNVSFRNSKLDNVTFLDCKLTGIDISVAKDFALQVKFENCILDYAIFEQKKLNKSIFSNCRIQGADFTQADLSKSKFHNCDFSEAVFSNTNVSGVDFTTSKYFTIDPTINNVKKAKFLSSDLAGLLTRFDIIIK</sequence>
<dbReference type="Pfam" id="PF00805">
    <property type="entry name" value="Pentapeptide"/>
    <property type="match status" value="1"/>
</dbReference>
<keyword evidence="2" id="KW-1185">Reference proteome</keyword>
<dbReference type="Gene3D" id="2.160.20.80">
    <property type="entry name" value="E3 ubiquitin-protein ligase SopA"/>
    <property type="match status" value="1"/>
</dbReference>
<proteinExistence type="predicted"/>
<dbReference type="AlphaFoldDB" id="A0A3D8Y437"/>
<dbReference type="Pfam" id="PF13599">
    <property type="entry name" value="Pentapeptide_4"/>
    <property type="match status" value="1"/>
</dbReference>
<dbReference type="PANTHER" id="PTHR42999">
    <property type="entry name" value="ANTIBIOTIC RESISTANCE PROTEIN MCBG"/>
    <property type="match status" value="1"/>
</dbReference>
<evidence type="ECO:0000313" key="2">
    <source>
        <dbReference type="Proteomes" id="UP000256373"/>
    </source>
</evidence>